<dbReference type="InterPro" id="IPR004244">
    <property type="entry name" value="Transposase_22"/>
</dbReference>
<dbReference type="Gene3D" id="3.30.250.20">
    <property type="entry name" value="L1 transposable element, C-terminal domain"/>
    <property type="match status" value="1"/>
</dbReference>
<dbReference type="Gene3D" id="3.30.70.1820">
    <property type="entry name" value="L1 transposable element, RRM domain"/>
    <property type="match status" value="1"/>
</dbReference>
<evidence type="ECO:0000313" key="4">
    <source>
        <dbReference type="Ensembl" id="ENSMODP00000040176.2"/>
    </source>
</evidence>
<evidence type="ECO:0000313" key="5">
    <source>
        <dbReference type="Proteomes" id="UP000002280"/>
    </source>
</evidence>
<dbReference type="Pfam" id="PF17490">
    <property type="entry name" value="Tnp_22_dsRBD"/>
    <property type="match status" value="1"/>
</dbReference>
<dbReference type="GO" id="GO:1990904">
    <property type="term" value="C:ribonucleoprotein complex"/>
    <property type="evidence" value="ECO:0000318"/>
    <property type="project" value="GO_Central"/>
</dbReference>
<evidence type="ECO:0000259" key="2">
    <source>
        <dbReference type="Pfam" id="PF02994"/>
    </source>
</evidence>
<dbReference type="AlphaFoldDB" id="K7E325"/>
<protein>
    <recommendedName>
        <fullName evidence="6">L1 transposable element RRM domain-containing protein</fullName>
    </recommendedName>
</protein>
<dbReference type="InParanoid" id="K7E325"/>
<reference evidence="4 5" key="1">
    <citation type="journal article" date="2007" name="Nature">
        <title>Genome of the marsupial Monodelphis domestica reveals innovation in non-coding sequences.</title>
        <authorList>
            <person name="Mikkelsen T.S."/>
            <person name="Wakefield M.J."/>
            <person name="Aken B."/>
            <person name="Amemiya C.T."/>
            <person name="Chang J.L."/>
            <person name="Duke S."/>
            <person name="Garber M."/>
            <person name="Gentles A.J."/>
            <person name="Goodstadt L."/>
            <person name="Heger A."/>
            <person name="Jurka J."/>
            <person name="Kamal M."/>
            <person name="Mauceli E."/>
            <person name="Searle S.M."/>
            <person name="Sharpe T."/>
            <person name="Baker M.L."/>
            <person name="Batzer M.A."/>
            <person name="Benos P.V."/>
            <person name="Belov K."/>
            <person name="Clamp M."/>
            <person name="Cook A."/>
            <person name="Cuff J."/>
            <person name="Das R."/>
            <person name="Davidow L."/>
            <person name="Deakin J.E."/>
            <person name="Fazzari M.J."/>
            <person name="Glass J.L."/>
            <person name="Grabherr M."/>
            <person name="Greally J.M."/>
            <person name="Gu W."/>
            <person name="Hore T.A."/>
            <person name="Huttley G.A."/>
            <person name="Kleber M."/>
            <person name="Jirtle R.L."/>
            <person name="Koina E."/>
            <person name="Lee J.T."/>
            <person name="Mahony S."/>
            <person name="Marra M.A."/>
            <person name="Miller R.D."/>
            <person name="Nicholls R.D."/>
            <person name="Oda M."/>
            <person name="Papenfuss A.T."/>
            <person name="Parra Z.E."/>
            <person name="Pollock D.D."/>
            <person name="Ray D.A."/>
            <person name="Schein J.E."/>
            <person name="Speed T.P."/>
            <person name="Thompson K."/>
            <person name="VandeBerg J.L."/>
            <person name="Wade C.M."/>
            <person name="Walker J.A."/>
            <person name="Waters P.D."/>
            <person name="Webber C."/>
            <person name="Weidman J.R."/>
            <person name="Xie X."/>
            <person name="Zody M.C."/>
            <person name="Baldwin J."/>
            <person name="Abdouelleil A."/>
            <person name="Abdulkadir J."/>
            <person name="Abebe A."/>
            <person name="Abera B."/>
            <person name="Abreu J."/>
            <person name="Acer S.C."/>
            <person name="Aftuck L."/>
            <person name="Alexander A."/>
            <person name="An P."/>
            <person name="Anderson E."/>
            <person name="Anderson S."/>
            <person name="Arachi H."/>
            <person name="Azer M."/>
            <person name="Bachantsang P."/>
            <person name="Barry A."/>
            <person name="Bayul T."/>
            <person name="Berlin A."/>
            <person name="Bessette D."/>
            <person name="Bloom T."/>
            <person name="Bloom T."/>
            <person name="Boguslavskiy L."/>
            <person name="Bonnet C."/>
            <person name="Boukhgalter B."/>
            <person name="Bourzgui I."/>
            <person name="Brown A."/>
            <person name="Cahill P."/>
            <person name="Channer S."/>
            <person name="Cheshatsang Y."/>
            <person name="Chuda L."/>
            <person name="Citroen M."/>
            <person name="Collymore A."/>
            <person name="Cooke P."/>
            <person name="Costello M."/>
            <person name="D'Aco K."/>
            <person name="Daza R."/>
            <person name="De Haan G."/>
            <person name="DeGray S."/>
            <person name="DeMaso C."/>
            <person name="Dhargay N."/>
            <person name="Dooley K."/>
            <person name="Dooley E."/>
            <person name="Doricent M."/>
            <person name="Dorje P."/>
            <person name="Dorjee K."/>
            <person name="Dupes A."/>
            <person name="Elong R."/>
            <person name="Falk J."/>
            <person name="Farina A."/>
            <person name="Faro S."/>
            <person name="Ferguson D."/>
            <person name="Fisher S."/>
            <person name="Foley C.D."/>
            <person name="Franke A."/>
            <person name="Friedrich D."/>
            <person name="Gadbois L."/>
            <person name="Gearin G."/>
            <person name="Gearin C.R."/>
            <person name="Giannoukos G."/>
            <person name="Goode T."/>
            <person name="Graham J."/>
            <person name="Grandbois E."/>
            <person name="Grewal S."/>
            <person name="Gyaltsen K."/>
            <person name="Hafez N."/>
            <person name="Hagos B."/>
            <person name="Hall J."/>
            <person name="Henson C."/>
            <person name="Hollinger A."/>
            <person name="Honan T."/>
            <person name="Huard M.D."/>
            <person name="Hughes L."/>
            <person name="Hurhula B."/>
            <person name="Husby M.E."/>
            <person name="Kamat A."/>
            <person name="Kanga B."/>
            <person name="Kashin S."/>
            <person name="Khazanovich D."/>
            <person name="Kisner P."/>
            <person name="Lance K."/>
            <person name="Lara M."/>
            <person name="Lee W."/>
            <person name="Lennon N."/>
            <person name="Letendre F."/>
            <person name="LeVine R."/>
            <person name="Lipovsky A."/>
            <person name="Liu X."/>
            <person name="Liu J."/>
            <person name="Liu S."/>
            <person name="Lokyitsang T."/>
            <person name="Lokyitsang Y."/>
            <person name="Lubonja R."/>
            <person name="Lui A."/>
            <person name="MacDonald P."/>
            <person name="Magnisalis V."/>
            <person name="Maru K."/>
            <person name="Matthews C."/>
            <person name="McCusker W."/>
            <person name="McDonough S."/>
            <person name="Mehta T."/>
            <person name="Meldrim J."/>
            <person name="Meneus L."/>
            <person name="Mihai O."/>
            <person name="Mihalev A."/>
            <person name="Mihova T."/>
            <person name="Mittelman R."/>
            <person name="Mlenga V."/>
            <person name="Montmayeur A."/>
            <person name="Mulrain L."/>
            <person name="Navidi A."/>
            <person name="Naylor J."/>
            <person name="Negash T."/>
            <person name="Nguyen T."/>
            <person name="Nguyen N."/>
            <person name="Nicol R."/>
            <person name="Norbu C."/>
            <person name="Norbu N."/>
            <person name="Novod N."/>
            <person name="O'Neill B."/>
            <person name="Osman S."/>
            <person name="Markiewicz E."/>
            <person name="Oyono O.L."/>
            <person name="Patti C."/>
            <person name="Phunkhang P."/>
            <person name="Pierre F."/>
            <person name="Priest M."/>
            <person name="Raghuraman S."/>
            <person name="Rege F."/>
            <person name="Reyes R."/>
            <person name="Rise C."/>
            <person name="Rogov P."/>
            <person name="Ross K."/>
            <person name="Ryan E."/>
            <person name="Settipalli S."/>
            <person name="Shea T."/>
            <person name="Sherpa N."/>
            <person name="Shi L."/>
            <person name="Shih D."/>
            <person name="Sparrow T."/>
            <person name="Spaulding J."/>
            <person name="Stalker J."/>
            <person name="Stange-Thomann N."/>
            <person name="Stavropoulos S."/>
            <person name="Stone C."/>
            <person name="Strader C."/>
            <person name="Tesfaye S."/>
            <person name="Thomson T."/>
            <person name="Thoulutsang Y."/>
            <person name="Thoulutsang D."/>
            <person name="Topham K."/>
            <person name="Topping I."/>
            <person name="Tsamla T."/>
            <person name="Vassiliev H."/>
            <person name="Vo A."/>
            <person name="Wangchuk T."/>
            <person name="Wangdi T."/>
            <person name="Weiand M."/>
            <person name="Wilkinson J."/>
            <person name="Wilson A."/>
            <person name="Yadav S."/>
            <person name="Young G."/>
            <person name="Yu Q."/>
            <person name="Zembek L."/>
            <person name="Zhong D."/>
            <person name="Zimmer A."/>
            <person name="Zwirko Z."/>
            <person name="Jaffe D.B."/>
            <person name="Alvarez P."/>
            <person name="Brockman W."/>
            <person name="Butler J."/>
            <person name="Chin C."/>
            <person name="Gnerre S."/>
            <person name="MacCallum I."/>
            <person name="Graves J.A."/>
            <person name="Ponting C.P."/>
            <person name="Breen M."/>
            <person name="Samollow P.B."/>
            <person name="Lander E.S."/>
            <person name="Lindblad-Toh K."/>
        </authorList>
    </citation>
    <scope>NUCLEOTIDE SEQUENCE [LARGE SCALE GENOMIC DNA]</scope>
</reference>
<dbReference type="Ensembl" id="ENSMODT00000043278.2">
    <property type="protein sequence ID" value="ENSMODP00000040176.2"/>
    <property type="gene ID" value="ENSMODG00000051265.1"/>
</dbReference>
<feature type="domain" description="L1 transposable element dsRBD-like" evidence="3">
    <location>
        <begin position="300"/>
        <end position="359"/>
    </location>
</feature>
<dbReference type="GeneTree" id="ENSGT01050000244818"/>
<dbReference type="OMA" id="SWNIIFR"/>
<dbReference type="InterPro" id="IPR035300">
    <property type="entry name" value="L1_dsRBD"/>
</dbReference>
<dbReference type="Pfam" id="PF02994">
    <property type="entry name" value="Transposase_22"/>
    <property type="match status" value="1"/>
</dbReference>
<dbReference type="InterPro" id="IPR043636">
    <property type="entry name" value="L1_RRM_dom"/>
</dbReference>
<dbReference type="FunFam" id="3.30.250.20:FF:000003">
    <property type="entry name" value="Uncharacterized protein"/>
    <property type="match status" value="1"/>
</dbReference>
<dbReference type="Gene3D" id="1.20.5.190">
    <property type="match status" value="1"/>
</dbReference>
<dbReference type="HOGENOM" id="CLU_062834_0_0_1"/>
<feature type="region of interest" description="Disordered" evidence="1">
    <location>
        <begin position="111"/>
        <end position="149"/>
    </location>
</feature>
<proteinExistence type="predicted"/>
<dbReference type="PANTHER" id="PTHR11505">
    <property type="entry name" value="L1 TRANSPOSABLE ELEMENT-RELATED"/>
    <property type="match status" value="1"/>
</dbReference>
<dbReference type="Proteomes" id="UP000002280">
    <property type="component" value="Chromosome 1"/>
</dbReference>
<feature type="compositionally biased region" description="Polar residues" evidence="1">
    <location>
        <begin position="7"/>
        <end position="21"/>
    </location>
</feature>
<evidence type="ECO:0008006" key="6">
    <source>
        <dbReference type="Google" id="ProtNLM"/>
    </source>
</evidence>
<feature type="domain" description="L1 transposable element RRM" evidence="2">
    <location>
        <begin position="201"/>
        <end position="297"/>
    </location>
</feature>
<name>K7E325_MONDO</name>
<reference evidence="4" key="2">
    <citation type="submission" date="2025-08" db="UniProtKB">
        <authorList>
            <consortium name="Ensembl"/>
        </authorList>
    </citation>
    <scope>IDENTIFICATION</scope>
</reference>
<feature type="compositionally biased region" description="Basic and acidic residues" evidence="1">
    <location>
        <begin position="39"/>
        <end position="55"/>
    </location>
</feature>
<organism evidence="4 5">
    <name type="scientific">Monodelphis domestica</name>
    <name type="common">Gray short-tailed opossum</name>
    <dbReference type="NCBI Taxonomy" id="13616"/>
    <lineage>
        <taxon>Eukaryota</taxon>
        <taxon>Metazoa</taxon>
        <taxon>Chordata</taxon>
        <taxon>Craniata</taxon>
        <taxon>Vertebrata</taxon>
        <taxon>Euteleostomi</taxon>
        <taxon>Mammalia</taxon>
        <taxon>Metatheria</taxon>
        <taxon>Didelphimorphia</taxon>
        <taxon>Didelphidae</taxon>
        <taxon>Monodelphis</taxon>
    </lineage>
</organism>
<dbReference type="FunFam" id="1.20.5.190:FF:000117">
    <property type="match status" value="1"/>
</dbReference>
<dbReference type="Bgee" id="ENSMODG00000051265">
    <property type="expression patterns" value="Expressed in skeleton of lower jaw and 2 other cell types or tissues"/>
</dbReference>
<sequence length="397" mass="46696">MRGARAQPNTGSKEGINSSKQQKMKIEITIDSFCTGNEQRADETEGEDPAKEKSEIPANWIQALEELKMQFKTQLREAEDNWEKNLKTKISHLETENSVLKAKINQLENEAKEMKDEAKEMKDEVKKMKDGLQRKSDQKEKDDQKAKDEIQSLRTKIQQLELSDLKRQQDTIKQNQKNEKIEENMKHLIHKTEDLENRSRRDNLRIIGLPEDHDKRKSLDIILQEIIKENCPEILEQEGKVEIDRIHRSPPVLNPQLTTPRNVIAKFKNYQTKEKILQAAKKKSFKYQGTTVRITQDLAASTLKKRKAWNTIFRKVRELGLQPRINYPAKLTIFLQGKVWSFNKIEEFQEFVKKRPDLNRKFDVQVQNSRESSKGNLKRGEKRKTKKKIFKRLNKLK</sequence>
<accession>K7E325</accession>
<dbReference type="InterPro" id="IPR042566">
    <property type="entry name" value="L1_C"/>
</dbReference>
<dbReference type="FunFam" id="3.30.70.1820:FF:000001">
    <property type="entry name" value="Uncharacterized protein"/>
    <property type="match status" value="1"/>
</dbReference>
<evidence type="ECO:0000259" key="3">
    <source>
        <dbReference type="Pfam" id="PF17490"/>
    </source>
</evidence>
<keyword evidence="5" id="KW-1185">Reference proteome</keyword>
<dbReference type="GO" id="GO:0003727">
    <property type="term" value="F:single-stranded RNA binding"/>
    <property type="evidence" value="ECO:0000318"/>
    <property type="project" value="GO_Central"/>
</dbReference>
<feature type="region of interest" description="Disordered" evidence="1">
    <location>
        <begin position="365"/>
        <end position="385"/>
    </location>
</feature>
<feature type="compositionally biased region" description="Basic residues" evidence="1">
    <location>
        <begin position="376"/>
        <end position="385"/>
    </location>
</feature>
<reference evidence="4" key="3">
    <citation type="submission" date="2025-09" db="UniProtKB">
        <authorList>
            <consortium name="Ensembl"/>
        </authorList>
    </citation>
    <scope>IDENTIFICATION</scope>
</reference>
<feature type="region of interest" description="Disordered" evidence="1">
    <location>
        <begin position="1"/>
        <end position="56"/>
    </location>
</feature>
<dbReference type="GO" id="GO:0032197">
    <property type="term" value="P:retrotransposition"/>
    <property type="evidence" value="ECO:0000318"/>
    <property type="project" value="GO_Central"/>
</dbReference>
<dbReference type="eggNOG" id="ENOG502SVFY">
    <property type="taxonomic scope" value="Eukaryota"/>
</dbReference>
<evidence type="ECO:0000256" key="1">
    <source>
        <dbReference type="SAM" id="MobiDB-lite"/>
    </source>
</evidence>